<dbReference type="EMBL" id="LS974202">
    <property type="protein sequence ID" value="SSC12647.1"/>
    <property type="molecule type" value="Genomic_DNA"/>
</dbReference>
<gene>
    <name evidence="8" type="ORF">MESINF_1203</name>
</gene>
<dbReference type="InterPro" id="IPR045121">
    <property type="entry name" value="CoAse"/>
</dbReference>
<feature type="domain" description="Nudix hydrolase" evidence="7">
    <location>
        <begin position="2"/>
        <end position="136"/>
    </location>
</feature>
<dbReference type="AlphaFoldDB" id="A0A7Z7PP52"/>
<keyword evidence="6" id="KW-0464">Manganese</keyword>
<protein>
    <submittedName>
        <fullName evidence="8">ADP-ribose pyrophosphatase</fullName>
    </submittedName>
</protein>
<dbReference type="InterPro" id="IPR020084">
    <property type="entry name" value="NUDIX_hydrolase_CS"/>
</dbReference>
<evidence type="ECO:0000256" key="5">
    <source>
        <dbReference type="ARBA" id="ARBA00022842"/>
    </source>
</evidence>
<dbReference type="PANTHER" id="PTHR12992:SF11">
    <property type="entry name" value="MITOCHONDRIAL COENZYME A DIPHOSPHATASE NUDT8"/>
    <property type="match status" value="1"/>
</dbReference>
<keyword evidence="4" id="KW-0378">Hydrolase</keyword>
<evidence type="ECO:0000256" key="2">
    <source>
        <dbReference type="ARBA" id="ARBA00001946"/>
    </source>
</evidence>
<dbReference type="PANTHER" id="PTHR12992">
    <property type="entry name" value="NUDIX HYDROLASE"/>
    <property type="match status" value="1"/>
</dbReference>
<reference evidence="8 9" key="1">
    <citation type="submission" date="2017-01" db="EMBL/GenBank/DDBJ databases">
        <authorList>
            <person name="Erauso G."/>
        </authorList>
    </citation>
    <scope>NUCLEOTIDE SEQUENCE [LARGE SCALE GENOMIC DNA]</scope>
    <source>
        <strain evidence="8">MESINF1</strain>
    </source>
</reference>
<evidence type="ECO:0000256" key="4">
    <source>
        <dbReference type="ARBA" id="ARBA00022801"/>
    </source>
</evidence>
<organism evidence="8 9">
    <name type="scientific">Mesotoga infera</name>
    <dbReference type="NCBI Taxonomy" id="1236046"/>
    <lineage>
        <taxon>Bacteria</taxon>
        <taxon>Thermotogati</taxon>
        <taxon>Thermotogota</taxon>
        <taxon>Thermotogae</taxon>
        <taxon>Kosmotogales</taxon>
        <taxon>Kosmotogaceae</taxon>
        <taxon>Mesotoga</taxon>
    </lineage>
</organism>
<dbReference type="PROSITE" id="PS51462">
    <property type="entry name" value="NUDIX"/>
    <property type="match status" value="1"/>
</dbReference>
<comment type="cofactor">
    <cofactor evidence="2">
        <name>Mg(2+)</name>
        <dbReference type="ChEBI" id="CHEBI:18420"/>
    </cofactor>
</comment>
<dbReference type="PROSITE" id="PS00893">
    <property type="entry name" value="NUDIX_BOX"/>
    <property type="match status" value="1"/>
</dbReference>
<name>A0A7Z7PP52_9BACT</name>
<dbReference type="CDD" id="cd03426">
    <property type="entry name" value="NUDIX_CoAse_Nudt7"/>
    <property type="match status" value="1"/>
</dbReference>
<dbReference type="RefSeq" id="WP_169698926.1">
    <property type="nucleotide sequence ID" value="NZ_LS974202.1"/>
</dbReference>
<dbReference type="SUPFAM" id="SSF55811">
    <property type="entry name" value="Nudix"/>
    <property type="match status" value="1"/>
</dbReference>
<keyword evidence="5" id="KW-0460">Magnesium</keyword>
<evidence type="ECO:0000256" key="3">
    <source>
        <dbReference type="ARBA" id="ARBA00022723"/>
    </source>
</evidence>
<dbReference type="Pfam" id="PF00293">
    <property type="entry name" value="NUDIX"/>
    <property type="match status" value="1"/>
</dbReference>
<accession>A0A7Z7PP52</accession>
<dbReference type="KEGG" id="minf:MESINF_1203"/>
<dbReference type="Gene3D" id="3.90.79.10">
    <property type="entry name" value="Nucleoside Triphosphate Pyrophosphohydrolase"/>
    <property type="match status" value="1"/>
</dbReference>
<comment type="cofactor">
    <cofactor evidence="1">
        <name>Mn(2+)</name>
        <dbReference type="ChEBI" id="CHEBI:29035"/>
    </cofactor>
</comment>
<dbReference type="Proteomes" id="UP000250796">
    <property type="component" value="Chromosome MESINF"/>
</dbReference>
<dbReference type="InterPro" id="IPR015797">
    <property type="entry name" value="NUDIX_hydrolase-like_dom_sf"/>
</dbReference>
<evidence type="ECO:0000256" key="1">
    <source>
        <dbReference type="ARBA" id="ARBA00001936"/>
    </source>
</evidence>
<evidence type="ECO:0000256" key="6">
    <source>
        <dbReference type="ARBA" id="ARBA00023211"/>
    </source>
</evidence>
<dbReference type="GO" id="GO:0046872">
    <property type="term" value="F:metal ion binding"/>
    <property type="evidence" value="ECO:0007669"/>
    <property type="project" value="UniProtKB-KW"/>
</dbReference>
<sequence length="180" mass="20094">MESTTAVLVPVFKICGDDHLVLTRRSRKISHPGQISFPGGHREDGETLLECAVREMEEEIGASPSRLEEVCPLGVTTTVTSGKVIVPFIGFIDRPFFRLNRSEVEDLVFLSIPALKYVSSEPIVMPSGKVTIRYRFPGFIVWGATARIIESSLDRIVELIDLRNRGMSLCNNGFIENKKE</sequence>
<keyword evidence="9" id="KW-1185">Reference proteome</keyword>
<dbReference type="GO" id="GO:0010945">
    <property type="term" value="F:coenzyme A diphosphatase activity"/>
    <property type="evidence" value="ECO:0007669"/>
    <property type="project" value="InterPro"/>
</dbReference>
<evidence type="ECO:0000259" key="7">
    <source>
        <dbReference type="PROSITE" id="PS51462"/>
    </source>
</evidence>
<evidence type="ECO:0000313" key="9">
    <source>
        <dbReference type="Proteomes" id="UP000250796"/>
    </source>
</evidence>
<proteinExistence type="predicted"/>
<keyword evidence="3" id="KW-0479">Metal-binding</keyword>
<dbReference type="InterPro" id="IPR000086">
    <property type="entry name" value="NUDIX_hydrolase_dom"/>
</dbReference>
<evidence type="ECO:0000313" key="8">
    <source>
        <dbReference type="EMBL" id="SSC12647.1"/>
    </source>
</evidence>